<dbReference type="InterPro" id="IPR015854">
    <property type="entry name" value="ABC_transpr_LolD-like"/>
</dbReference>
<keyword evidence="10" id="KW-0046">Antibiotic resistance</keyword>
<name>A0A840S2P6_9BURK</name>
<evidence type="ECO:0000256" key="12">
    <source>
        <dbReference type="SAM" id="Phobius"/>
    </source>
</evidence>
<evidence type="ECO:0000256" key="10">
    <source>
        <dbReference type="ARBA" id="ARBA00023251"/>
    </source>
</evidence>
<keyword evidence="2" id="KW-0813">Transport</keyword>
<evidence type="ECO:0000256" key="2">
    <source>
        <dbReference type="ARBA" id="ARBA00022448"/>
    </source>
</evidence>
<comment type="subcellular location">
    <subcellularLocation>
        <location evidence="1">Cell inner membrane</location>
        <topology evidence="1">Multi-pass membrane protein</topology>
    </subcellularLocation>
</comment>
<dbReference type="Pfam" id="PF00005">
    <property type="entry name" value="ABC_tran"/>
    <property type="match status" value="1"/>
</dbReference>
<dbReference type="PANTHER" id="PTHR24220">
    <property type="entry name" value="IMPORT ATP-BINDING PROTEIN"/>
    <property type="match status" value="1"/>
</dbReference>
<dbReference type="SMART" id="SM00382">
    <property type="entry name" value="AAA"/>
    <property type="match status" value="1"/>
</dbReference>
<dbReference type="PANTHER" id="PTHR24220:SF86">
    <property type="entry name" value="ABC TRANSPORTER ABCH.1"/>
    <property type="match status" value="1"/>
</dbReference>
<dbReference type="EMBL" id="JACHHO010000001">
    <property type="protein sequence ID" value="MBB5202860.1"/>
    <property type="molecule type" value="Genomic_DNA"/>
</dbReference>
<dbReference type="InterPro" id="IPR017911">
    <property type="entry name" value="MacB-like_ATP-bd"/>
</dbReference>
<keyword evidence="14" id="KW-0378">Hydrolase</keyword>
<evidence type="ECO:0000256" key="7">
    <source>
        <dbReference type="ARBA" id="ARBA00022840"/>
    </source>
</evidence>
<feature type="transmembrane region" description="Helical" evidence="12">
    <location>
        <begin position="655"/>
        <end position="677"/>
    </location>
</feature>
<dbReference type="GO" id="GO:0022857">
    <property type="term" value="F:transmembrane transporter activity"/>
    <property type="evidence" value="ECO:0007669"/>
    <property type="project" value="UniProtKB-ARBA"/>
</dbReference>
<evidence type="ECO:0000313" key="15">
    <source>
        <dbReference type="Proteomes" id="UP000554837"/>
    </source>
</evidence>
<dbReference type="EC" id="3.6.3.-" evidence="14"/>
<dbReference type="PROSITE" id="PS00211">
    <property type="entry name" value="ABC_TRANSPORTER_1"/>
    <property type="match status" value="1"/>
</dbReference>
<dbReference type="Proteomes" id="UP000554837">
    <property type="component" value="Unassembled WGS sequence"/>
</dbReference>
<dbReference type="Pfam" id="PF12704">
    <property type="entry name" value="MacB_PCD"/>
    <property type="match status" value="1"/>
</dbReference>
<organism evidence="14 15">
    <name type="scientific">Inhella inkyongensis</name>
    <dbReference type="NCBI Taxonomy" id="392593"/>
    <lineage>
        <taxon>Bacteria</taxon>
        <taxon>Pseudomonadati</taxon>
        <taxon>Pseudomonadota</taxon>
        <taxon>Betaproteobacteria</taxon>
        <taxon>Burkholderiales</taxon>
        <taxon>Sphaerotilaceae</taxon>
        <taxon>Inhella</taxon>
    </lineage>
</organism>
<feature type="transmembrane region" description="Helical" evidence="12">
    <location>
        <begin position="567"/>
        <end position="595"/>
    </location>
</feature>
<dbReference type="SUPFAM" id="SSF52540">
    <property type="entry name" value="P-loop containing nucleoside triphosphate hydrolases"/>
    <property type="match status" value="1"/>
</dbReference>
<dbReference type="PROSITE" id="PS50893">
    <property type="entry name" value="ABC_TRANSPORTER_2"/>
    <property type="match status" value="1"/>
</dbReference>
<evidence type="ECO:0000256" key="1">
    <source>
        <dbReference type="ARBA" id="ARBA00004429"/>
    </source>
</evidence>
<keyword evidence="8 12" id="KW-1133">Transmembrane helix</keyword>
<dbReference type="FunFam" id="3.40.50.300:FF:000032">
    <property type="entry name" value="Export ABC transporter ATP-binding protein"/>
    <property type="match status" value="1"/>
</dbReference>
<keyword evidence="9 12" id="KW-0472">Membrane</keyword>
<keyword evidence="15" id="KW-1185">Reference proteome</keyword>
<evidence type="ECO:0000256" key="3">
    <source>
        <dbReference type="ARBA" id="ARBA00022475"/>
    </source>
</evidence>
<dbReference type="InterPro" id="IPR003439">
    <property type="entry name" value="ABC_transporter-like_ATP-bd"/>
</dbReference>
<dbReference type="GO" id="GO:0046677">
    <property type="term" value="P:response to antibiotic"/>
    <property type="evidence" value="ECO:0007669"/>
    <property type="project" value="UniProtKB-KW"/>
</dbReference>
<dbReference type="OrthoDB" id="4814201at2"/>
<dbReference type="CDD" id="cd03255">
    <property type="entry name" value="ABC_MJ0796_LolCDE_FtsE"/>
    <property type="match status" value="1"/>
</dbReference>
<evidence type="ECO:0000256" key="6">
    <source>
        <dbReference type="ARBA" id="ARBA00022741"/>
    </source>
</evidence>
<evidence type="ECO:0000256" key="4">
    <source>
        <dbReference type="ARBA" id="ARBA00022519"/>
    </source>
</evidence>
<keyword evidence="5 12" id="KW-0812">Transmembrane</keyword>
<dbReference type="InterPro" id="IPR025857">
    <property type="entry name" value="MacB_PCD"/>
</dbReference>
<keyword evidence="7 14" id="KW-0067">ATP-binding</keyword>
<evidence type="ECO:0000256" key="9">
    <source>
        <dbReference type="ARBA" id="ARBA00023136"/>
    </source>
</evidence>
<dbReference type="Gene3D" id="3.40.50.300">
    <property type="entry name" value="P-loop containing nucleotide triphosphate hydrolases"/>
    <property type="match status" value="1"/>
</dbReference>
<accession>A0A840S2P6</accession>
<dbReference type="Pfam" id="PF02687">
    <property type="entry name" value="FtsX"/>
    <property type="match status" value="1"/>
</dbReference>
<dbReference type="AlphaFoldDB" id="A0A840S2P6"/>
<keyword evidence="6" id="KW-0547">Nucleotide-binding</keyword>
<dbReference type="InterPro" id="IPR003838">
    <property type="entry name" value="ABC3_permease_C"/>
</dbReference>
<sequence>MAKDLLIHPAAAPGERAHAAAPPLIELRDIGRHYRLGDIEVRALDGVSLAIQTGEFVAVIGQSGSGKSTLMNVLGCLDNPSSGQFLIDGQDASHFGPDELAALRRERFGFIFQRYHLLPHLDARGNAALPAVYAGVSAADRSKRAEQLLARLGLGDRLHHKPNELSGGQQQRVSIARSLMNGGQIILADEPTGALDSASGAEMLKLLRELNERGHTIILVTHDHQVAAHARRVIELRDGHVIRDTGTPVDHQVQAQATEAAPLARTSWWRRLQAQWREAFASGVQSLKGNRLRTALSMLGISIGIAAVVSILALTTAVSGSIEKDVSGFMSGRIMVWRGNPNLPPGSQAQAFRPTDLEAIRGLAGVKAVSTEREAQMTARHGARDSMVSVLGAESDTLAMRKLKVDQGRAFLPNDFDAAAQVAMIDEKARDNLFKPGEKVVGRTLLINPMAAPGSDAMTALPMGAPPPLGVAFPVTVVGVLKADTGGIVSFGSWLGQVFVPHTVFSRKLDLRTDADQFNVLLDFTVPPAEVKRHIEYRLRALHGAEDFGVWSAEEEFRKFQQVTGAMALLFAGVGAISLLVGGVGVMNIMLVSVSERTREIGIRMAVGARQRDVRLQFLVEAVLLCCLGGLFGVLLSWLAAQGINAAQKDLRVEVSWAALGVAFAVSSLVGLIFGTLPARRAAALSPVDALARE</sequence>
<evidence type="ECO:0000256" key="5">
    <source>
        <dbReference type="ARBA" id="ARBA00022692"/>
    </source>
</evidence>
<dbReference type="GO" id="GO:0005886">
    <property type="term" value="C:plasma membrane"/>
    <property type="evidence" value="ECO:0007669"/>
    <property type="project" value="UniProtKB-SubCell"/>
</dbReference>
<dbReference type="InterPro" id="IPR027417">
    <property type="entry name" value="P-loop_NTPase"/>
</dbReference>
<keyword evidence="3" id="KW-1003">Cell membrane</keyword>
<evidence type="ECO:0000256" key="11">
    <source>
        <dbReference type="ARBA" id="ARBA00038388"/>
    </source>
</evidence>
<feature type="transmembrane region" description="Helical" evidence="12">
    <location>
        <begin position="616"/>
        <end position="640"/>
    </location>
</feature>
<dbReference type="InterPro" id="IPR003593">
    <property type="entry name" value="AAA+_ATPase"/>
</dbReference>
<evidence type="ECO:0000313" key="14">
    <source>
        <dbReference type="EMBL" id="MBB5202860.1"/>
    </source>
</evidence>
<dbReference type="InterPro" id="IPR017871">
    <property type="entry name" value="ABC_transporter-like_CS"/>
</dbReference>
<gene>
    <name evidence="14" type="ORF">HNQ51_000153</name>
</gene>
<comment type="caution">
    <text evidence="14">The sequence shown here is derived from an EMBL/GenBank/DDBJ whole genome shotgun (WGS) entry which is preliminary data.</text>
</comment>
<comment type="similarity">
    <text evidence="11">Belongs to the ABC transporter superfamily. Macrolide exporter (TC 3.A.1.122) family.</text>
</comment>
<evidence type="ECO:0000259" key="13">
    <source>
        <dbReference type="PROSITE" id="PS50893"/>
    </source>
</evidence>
<evidence type="ECO:0000256" key="8">
    <source>
        <dbReference type="ARBA" id="ARBA00022989"/>
    </source>
</evidence>
<dbReference type="GO" id="GO:0098796">
    <property type="term" value="C:membrane protein complex"/>
    <property type="evidence" value="ECO:0007669"/>
    <property type="project" value="UniProtKB-ARBA"/>
</dbReference>
<reference evidence="14 15" key="1">
    <citation type="submission" date="2020-08" db="EMBL/GenBank/DDBJ databases">
        <title>Genomic Encyclopedia of Type Strains, Phase IV (KMG-IV): sequencing the most valuable type-strain genomes for metagenomic binning, comparative biology and taxonomic classification.</title>
        <authorList>
            <person name="Goeker M."/>
        </authorList>
    </citation>
    <scope>NUCLEOTIDE SEQUENCE [LARGE SCALE GENOMIC DNA]</scope>
    <source>
        <strain evidence="14 15">DSM 23958</strain>
    </source>
</reference>
<dbReference type="GO" id="GO:0016887">
    <property type="term" value="F:ATP hydrolysis activity"/>
    <property type="evidence" value="ECO:0007669"/>
    <property type="project" value="InterPro"/>
</dbReference>
<protein>
    <submittedName>
        <fullName evidence="14">Macrolide transport system ATP-binding/permease protein</fullName>
        <ecNumber evidence="14">3.6.3.-</ecNumber>
    </submittedName>
</protein>
<proteinExistence type="inferred from homology"/>
<dbReference type="RefSeq" id="WP_138858050.1">
    <property type="nucleotide sequence ID" value="NZ_CP040709.1"/>
</dbReference>
<dbReference type="GO" id="GO:0005524">
    <property type="term" value="F:ATP binding"/>
    <property type="evidence" value="ECO:0007669"/>
    <property type="project" value="UniProtKB-KW"/>
</dbReference>
<keyword evidence="4" id="KW-0997">Cell inner membrane</keyword>
<feature type="domain" description="ABC transporter" evidence="13">
    <location>
        <begin position="25"/>
        <end position="264"/>
    </location>
</feature>